<keyword evidence="5" id="KW-0498">Mitosis</keyword>
<feature type="region of interest" description="Disordered" evidence="9">
    <location>
        <begin position="664"/>
        <end position="691"/>
    </location>
</feature>
<feature type="region of interest" description="Disordered" evidence="9">
    <location>
        <begin position="203"/>
        <end position="399"/>
    </location>
</feature>
<dbReference type="Proteomes" id="UP000308199">
    <property type="component" value="Unassembled WGS sequence"/>
</dbReference>
<keyword evidence="7" id="KW-0131">Cell cycle</keyword>
<feature type="coiled-coil region" evidence="8">
    <location>
        <begin position="74"/>
        <end position="147"/>
    </location>
</feature>
<dbReference type="GO" id="GO:0051315">
    <property type="term" value="P:attachment of mitotic spindle microtubules to kinetochore"/>
    <property type="evidence" value="ECO:0007669"/>
    <property type="project" value="TreeGrafter"/>
</dbReference>
<keyword evidence="6" id="KW-0539">Nucleus</keyword>
<dbReference type="SUPFAM" id="SSF75704">
    <property type="entry name" value="Mitotic arrest deficient-like 1, Mad1"/>
    <property type="match status" value="1"/>
</dbReference>
<feature type="coiled-coil region" evidence="8">
    <location>
        <begin position="472"/>
        <end position="554"/>
    </location>
</feature>
<feature type="compositionally biased region" description="Acidic residues" evidence="9">
    <location>
        <begin position="328"/>
        <end position="338"/>
    </location>
</feature>
<organism evidence="10 11">
    <name type="scientific">Phellinidium pouzarii</name>
    <dbReference type="NCBI Taxonomy" id="167371"/>
    <lineage>
        <taxon>Eukaryota</taxon>
        <taxon>Fungi</taxon>
        <taxon>Dikarya</taxon>
        <taxon>Basidiomycota</taxon>
        <taxon>Agaricomycotina</taxon>
        <taxon>Agaricomycetes</taxon>
        <taxon>Hymenochaetales</taxon>
        <taxon>Hymenochaetaceae</taxon>
        <taxon>Phellinidium</taxon>
    </lineage>
</organism>
<feature type="coiled-coil region" evidence="8">
    <location>
        <begin position="599"/>
        <end position="650"/>
    </location>
</feature>
<name>A0A4S4L6C8_9AGAM</name>
<dbReference type="EMBL" id="SGPK01000202">
    <property type="protein sequence ID" value="THH06328.1"/>
    <property type="molecule type" value="Genomic_DNA"/>
</dbReference>
<comment type="subcellular location">
    <subcellularLocation>
        <location evidence="1">Nucleus</location>
    </subcellularLocation>
</comment>
<dbReference type="PANTHER" id="PTHR23168">
    <property type="entry name" value="MITOTIC SPINDLE ASSEMBLY CHECKPOINT PROTEIN MAD1 MITOTIC ARREST DEFICIENT-LIKE PROTEIN 1"/>
    <property type="match status" value="1"/>
</dbReference>
<comment type="caution">
    <text evidence="10">The sequence shown here is derived from an EMBL/GenBank/DDBJ whole genome shotgun (WGS) entry which is preliminary data.</text>
</comment>
<accession>A0A4S4L6C8</accession>
<dbReference type="PANTHER" id="PTHR23168:SF0">
    <property type="entry name" value="MITOTIC SPINDLE ASSEMBLY CHECKPOINT PROTEIN MAD1"/>
    <property type="match status" value="1"/>
</dbReference>
<dbReference type="GO" id="GO:0051301">
    <property type="term" value="P:cell division"/>
    <property type="evidence" value="ECO:0007669"/>
    <property type="project" value="UniProtKB-KW"/>
</dbReference>
<evidence type="ECO:0000313" key="10">
    <source>
        <dbReference type="EMBL" id="THH06328.1"/>
    </source>
</evidence>
<protein>
    <recommendedName>
        <fullName evidence="3">Spindle assembly checkpoint component MAD1</fullName>
    </recommendedName>
</protein>
<dbReference type="OrthoDB" id="331602at2759"/>
<feature type="compositionally biased region" description="Acidic residues" evidence="9">
    <location>
        <begin position="204"/>
        <end position="214"/>
    </location>
</feature>
<evidence type="ECO:0000256" key="3">
    <source>
        <dbReference type="ARBA" id="ARBA00022019"/>
    </source>
</evidence>
<feature type="compositionally biased region" description="Polar residues" evidence="9">
    <location>
        <begin position="285"/>
        <end position="301"/>
    </location>
</feature>
<dbReference type="Gene3D" id="6.10.250.90">
    <property type="match status" value="1"/>
</dbReference>
<keyword evidence="11" id="KW-1185">Reference proteome</keyword>
<evidence type="ECO:0000256" key="7">
    <source>
        <dbReference type="ARBA" id="ARBA00023306"/>
    </source>
</evidence>
<dbReference type="Gene3D" id="1.20.5.170">
    <property type="match status" value="1"/>
</dbReference>
<dbReference type="GO" id="GO:0005635">
    <property type="term" value="C:nuclear envelope"/>
    <property type="evidence" value="ECO:0007669"/>
    <property type="project" value="TreeGrafter"/>
</dbReference>
<feature type="compositionally biased region" description="Low complexity" evidence="9">
    <location>
        <begin position="367"/>
        <end position="377"/>
    </location>
</feature>
<feature type="region of interest" description="Disordered" evidence="9">
    <location>
        <begin position="1"/>
        <end position="48"/>
    </location>
</feature>
<evidence type="ECO:0000256" key="4">
    <source>
        <dbReference type="ARBA" id="ARBA00022618"/>
    </source>
</evidence>
<keyword evidence="8" id="KW-0175">Coiled coil</keyword>
<reference evidence="10 11" key="1">
    <citation type="submission" date="2019-02" db="EMBL/GenBank/DDBJ databases">
        <title>Genome sequencing of the rare red list fungi Phellinidium pouzarii.</title>
        <authorList>
            <person name="Buettner E."/>
            <person name="Kellner H."/>
        </authorList>
    </citation>
    <scope>NUCLEOTIDE SEQUENCE [LARGE SCALE GENOMIC DNA]</scope>
    <source>
        <strain evidence="10 11">DSM 108285</strain>
    </source>
</reference>
<dbReference type="GO" id="GO:0072686">
    <property type="term" value="C:mitotic spindle"/>
    <property type="evidence" value="ECO:0007669"/>
    <property type="project" value="TreeGrafter"/>
</dbReference>
<evidence type="ECO:0000256" key="5">
    <source>
        <dbReference type="ARBA" id="ARBA00022776"/>
    </source>
</evidence>
<evidence type="ECO:0000256" key="2">
    <source>
        <dbReference type="ARBA" id="ARBA00008029"/>
    </source>
</evidence>
<gene>
    <name evidence="10" type="ORF">EW145_g4160</name>
</gene>
<evidence type="ECO:0000256" key="9">
    <source>
        <dbReference type="SAM" id="MobiDB-lite"/>
    </source>
</evidence>
<evidence type="ECO:0000313" key="11">
    <source>
        <dbReference type="Proteomes" id="UP000308199"/>
    </source>
</evidence>
<keyword evidence="4" id="KW-0132">Cell division</keyword>
<evidence type="ECO:0000256" key="8">
    <source>
        <dbReference type="SAM" id="Coils"/>
    </source>
</evidence>
<feature type="compositionally biased region" description="Polar residues" evidence="9">
    <location>
        <begin position="1"/>
        <end position="20"/>
    </location>
</feature>
<dbReference type="Gene3D" id="3.30.457.60">
    <property type="match status" value="1"/>
</dbReference>
<feature type="compositionally biased region" description="Acidic residues" evidence="9">
    <location>
        <begin position="247"/>
        <end position="276"/>
    </location>
</feature>
<sequence>MFSTTSRPSSVASNNATSGLDATASGIKRKMRTASGEVDKGAATAKRPALSTAFSTHVNETSLNRQLLTAQSQITELQNALLEREGKVDSLEADLRLMASREEEEKASRKKCEEELVQLNKTYEEETASLKKRLTDLEADHEDLDDAYSQLSHSTKSEIASLKIKITARDEEVALLKSQQDEADARAQEKESRINELERILEEMVGEEVEEDTEGILQENVDMATEGEEEKANTSGNAESQKSDSTEMPEWDTSEEDDDLDADADGEVDEDDDDEISFSPDSPSNTEVAANNNVNGGSTATPLEDVNSPAAIYMSPSQDSDAGVGDQFEVEVEVESEAYPDPGAPPPYTVSSPVTSPEPPSPHISRADSIASSRAMSTLLEATPARPAHRGTPVSVRSASLSMSMSEFASASVSASPPDPLAHVKRRLSVGTPSRRRLSFYPLSASASMSASMSASRARERDKDIEIVRGELARQTAHLATLEATNARLTSELERVRARAHGAEVLREEKRELERRATGADELRQRIAELEEAGIAFEEQKKEWKERLQEADRRMMQGGGDDNGGETPSRTPVGAGVAQQLSALRRAHATLLDEHGVLKAELRAREVELSEMRKEAERVRQEFGVLQRDSEALRDMVARKEKDRALAEQEVIFLKSLVSSYKSEESTFGPDEGDGVNGDGSSDEEHEKVQKKLEQRVAQLEGLLEDYKAMLRALEREKDGFQRGLDRPEEQWTQLTQKAFLLEEAFNNARAEAETQSVRVETLEQQLFELGGEIGGGRHVPPGTRVLNIRANPAQEWADTRKKVLDRLKSENEALLAQIEELEKRSPNSSLNATGAVGENGIKGEADRAHEQFVPRASYEVLKEETAELHSALAQREKRLLRLQQVFAAKSAEFRDALAALLGLKLAFYPNGQVRITSVYDLSASFVFQPAAKLKGGADGVEDGARMQLIAAGEGGPQELDGLMNTWIRQEMCIPCFMSSVTLECYDKWKNEQRGAT</sequence>
<proteinExistence type="inferred from homology"/>
<dbReference type="AlphaFoldDB" id="A0A4S4L6C8"/>
<dbReference type="Pfam" id="PF05557">
    <property type="entry name" value="MAD"/>
    <property type="match status" value="1"/>
</dbReference>
<evidence type="ECO:0000256" key="1">
    <source>
        <dbReference type="ARBA" id="ARBA00004123"/>
    </source>
</evidence>
<comment type="similarity">
    <text evidence="2">Belongs to the MAD1 family.</text>
</comment>
<dbReference type="InterPro" id="IPR008672">
    <property type="entry name" value="Mad1"/>
</dbReference>
<evidence type="ECO:0000256" key="6">
    <source>
        <dbReference type="ARBA" id="ARBA00023242"/>
    </source>
</evidence>
<dbReference type="GO" id="GO:0000776">
    <property type="term" value="C:kinetochore"/>
    <property type="evidence" value="ECO:0007669"/>
    <property type="project" value="TreeGrafter"/>
</dbReference>
<dbReference type="GO" id="GO:0007094">
    <property type="term" value="P:mitotic spindle assembly checkpoint signaling"/>
    <property type="evidence" value="ECO:0007669"/>
    <property type="project" value="InterPro"/>
</dbReference>